<name>A0ABS6FXZ9_9BACL</name>
<keyword evidence="7" id="KW-1185">Reference proteome</keyword>
<keyword evidence="3 6" id="KW-0418">Kinase</keyword>
<evidence type="ECO:0000259" key="5">
    <source>
        <dbReference type="Pfam" id="PF02782"/>
    </source>
</evidence>
<dbReference type="Pfam" id="PF02782">
    <property type="entry name" value="FGGY_C"/>
    <property type="match status" value="1"/>
</dbReference>
<dbReference type="PANTHER" id="PTHR43095">
    <property type="entry name" value="SUGAR KINASE"/>
    <property type="match status" value="1"/>
</dbReference>
<keyword evidence="2" id="KW-0808">Transferase</keyword>
<dbReference type="InterPro" id="IPR018484">
    <property type="entry name" value="FGGY_N"/>
</dbReference>
<dbReference type="EMBL" id="JAHLQJ010000020">
    <property type="protein sequence ID" value="MBU5674010.1"/>
    <property type="molecule type" value="Genomic_DNA"/>
</dbReference>
<sequence length="539" mass="59191">MNHDHNLKLAVTDGETSLGIELGSTRIKAVLINRQFETIASGSYEWENQLVDGYWTYNLTDITKGLQEAYRELSREVERQYGVKLTRIGSIGFSAMMHGYMAFDSTGELLVPFRTWRNSTTGAAARQLTDVFQFNIPERWSIAHLYQAILNGEQHVPRIDYMTTLAGYIHWLLTGTKALGIGDASGMFPIDETIQDYNAKMVQQFEELVAEKGYPWKLRNILPKVYTAGVEAGSLSLEGARILDPAGNLEAGIPLCPPEGDAGTGMVATNSVKKRTGNISVGTSVFAMIVLEKELSAVYPEIDMVTTPDGSPVGMVHANNCSSEINAWLGLFQEFYTAMGQKADKNQLYSVLFNQALAADPDGGGLLSYGYFSGENITGMEKGRPLFVRSPESRFNLANFMRVHLFSAFAALKLGMDILTKQEHVAIDSILAHGGLFKTPKVGQRIVAAALNVPVSVMDTAGEGGAWGMAILASYMTNKDTKEPLDSFLAEQVFKNAQGQEIKPDLSDVTGFEVFMERYSKGLPIEQAAIDYFVENGRD</sequence>
<evidence type="ECO:0000259" key="4">
    <source>
        <dbReference type="Pfam" id="PF00370"/>
    </source>
</evidence>
<organism evidence="6 7">
    <name type="scientific">Paenibacillus brevis</name>
    <dbReference type="NCBI Taxonomy" id="2841508"/>
    <lineage>
        <taxon>Bacteria</taxon>
        <taxon>Bacillati</taxon>
        <taxon>Bacillota</taxon>
        <taxon>Bacilli</taxon>
        <taxon>Bacillales</taxon>
        <taxon>Paenibacillaceae</taxon>
        <taxon>Paenibacillus</taxon>
    </lineage>
</organism>
<dbReference type="GO" id="GO:0016301">
    <property type="term" value="F:kinase activity"/>
    <property type="evidence" value="ECO:0007669"/>
    <property type="project" value="UniProtKB-KW"/>
</dbReference>
<evidence type="ECO:0000256" key="3">
    <source>
        <dbReference type="ARBA" id="ARBA00022777"/>
    </source>
</evidence>
<evidence type="ECO:0000313" key="6">
    <source>
        <dbReference type="EMBL" id="MBU5674010.1"/>
    </source>
</evidence>
<evidence type="ECO:0000313" key="7">
    <source>
        <dbReference type="Proteomes" id="UP000743001"/>
    </source>
</evidence>
<protein>
    <submittedName>
        <fullName evidence="6">FGGY-family carbohydrate kinase</fullName>
    </submittedName>
</protein>
<feature type="domain" description="Carbohydrate kinase FGGY N-terminal" evidence="4">
    <location>
        <begin position="18"/>
        <end position="240"/>
    </location>
</feature>
<dbReference type="InterPro" id="IPR018485">
    <property type="entry name" value="FGGY_C"/>
</dbReference>
<dbReference type="CDD" id="cd07809">
    <property type="entry name" value="ASKHA_NBD_FGGY_BaXK-like"/>
    <property type="match status" value="1"/>
</dbReference>
<accession>A0ABS6FXZ9</accession>
<gene>
    <name evidence="6" type="ORF">KQJ23_19415</name>
</gene>
<comment type="similarity">
    <text evidence="1">Belongs to the FGGY kinase family.</text>
</comment>
<dbReference type="Pfam" id="PF00370">
    <property type="entry name" value="FGGY_N"/>
    <property type="match status" value="1"/>
</dbReference>
<dbReference type="Proteomes" id="UP000743001">
    <property type="component" value="Unassembled WGS sequence"/>
</dbReference>
<evidence type="ECO:0000256" key="1">
    <source>
        <dbReference type="ARBA" id="ARBA00009156"/>
    </source>
</evidence>
<proteinExistence type="inferred from homology"/>
<dbReference type="InterPro" id="IPR050406">
    <property type="entry name" value="FGGY_Carb_Kinase"/>
</dbReference>
<feature type="domain" description="Carbohydrate kinase FGGY C-terminal" evidence="5">
    <location>
        <begin position="278"/>
        <end position="476"/>
    </location>
</feature>
<comment type="caution">
    <text evidence="6">The sequence shown here is derived from an EMBL/GenBank/DDBJ whole genome shotgun (WGS) entry which is preliminary data.</text>
</comment>
<dbReference type="RefSeq" id="WP_216480579.1">
    <property type="nucleotide sequence ID" value="NZ_JAHLQJ010000020.1"/>
</dbReference>
<evidence type="ECO:0000256" key="2">
    <source>
        <dbReference type="ARBA" id="ARBA00022679"/>
    </source>
</evidence>
<reference evidence="6 7" key="1">
    <citation type="submission" date="2021-06" db="EMBL/GenBank/DDBJ databases">
        <authorList>
            <person name="Sun Q."/>
            <person name="Li D."/>
        </authorList>
    </citation>
    <scope>NUCLEOTIDE SEQUENCE [LARGE SCALE GENOMIC DNA]</scope>
    <source>
        <strain evidence="6 7">MSJ-6</strain>
    </source>
</reference>
<dbReference type="PANTHER" id="PTHR43095:SF5">
    <property type="entry name" value="XYLULOSE KINASE"/>
    <property type="match status" value="1"/>
</dbReference>